<proteinExistence type="predicted"/>
<name>A0AAW1T757_9CHLO</name>
<dbReference type="InterPro" id="IPR046760">
    <property type="entry name" value="Tab2-like_N"/>
</dbReference>
<protein>
    <recommendedName>
        <fullName evidence="5">DUF1092 family protein</fullName>
    </recommendedName>
</protein>
<feature type="domain" description="RNA-binding protein Tab2/Atab2 C-terminal" evidence="2">
    <location>
        <begin position="179"/>
        <end position="333"/>
    </location>
</feature>
<dbReference type="AlphaFoldDB" id="A0AAW1T757"/>
<dbReference type="EMBL" id="JALJOV010000287">
    <property type="protein sequence ID" value="KAK9865058.1"/>
    <property type="molecule type" value="Genomic_DNA"/>
</dbReference>
<dbReference type="PANTHER" id="PTHR34556:SF2">
    <property type="entry name" value="PROTEIN TAB2 HOMOLOG, CHLOROPLASTIC"/>
    <property type="match status" value="1"/>
</dbReference>
<evidence type="ECO:0000313" key="4">
    <source>
        <dbReference type="Proteomes" id="UP001485043"/>
    </source>
</evidence>
<dbReference type="InterPro" id="IPR009472">
    <property type="entry name" value="Tab2-like"/>
</dbReference>
<organism evidence="3 4">
    <name type="scientific">Apatococcus fuscideae</name>
    <dbReference type="NCBI Taxonomy" id="2026836"/>
    <lineage>
        <taxon>Eukaryota</taxon>
        <taxon>Viridiplantae</taxon>
        <taxon>Chlorophyta</taxon>
        <taxon>core chlorophytes</taxon>
        <taxon>Trebouxiophyceae</taxon>
        <taxon>Chlorellales</taxon>
        <taxon>Chlorellaceae</taxon>
        <taxon>Apatococcus</taxon>
    </lineage>
</organism>
<accession>A0AAW1T757</accession>
<evidence type="ECO:0008006" key="5">
    <source>
        <dbReference type="Google" id="ProtNLM"/>
    </source>
</evidence>
<feature type="domain" description="RNA-binding protein Tab2-like N-terminal" evidence="1">
    <location>
        <begin position="65"/>
        <end position="160"/>
    </location>
</feature>
<dbReference type="GO" id="GO:0003723">
    <property type="term" value="F:RNA binding"/>
    <property type="evidence" value="ECO:0007669"/>
    <property type="project" value="InterPro"/>
</dbReference>
<reference evidence="3 4" key="1">
    <citation type="journal article" date="2024" name="Nat. Commun.">
        <title>Phylogenomics reveals the evolutionary origins of lichenization in chlorophyte algae.</title>
        <authorList>
            <person name="Puginier C."/>
            <person name="Libourel C."/>
            <person name="Otte J."/>
            <person name="Skaloud P."/>
            <person name="Haon M."/>
            <person name="Grisel S."/>
            <person name="Petersen M."/>
            <person name="Berrin J.G."/>
            <person name="Delaux P.M."/>
            <person name="Dal Grande F."/>
            <person name="Keller J."/>
        </authorList>
    </citation>
    <scope>NUCLEOTIDE SEQUENCE [LARGE SCALE GENOMIC DNA]</scope>
    <source>
        <strain evidence="3 4">SAG 2523</strain>
    </source>
</reference>
<dbReference type="Pfam" id="PF20429">
    <property type="entry name" value="Tab2-like_C"/>
    <property type="match status" value="1"/>
</dbReference>
<dbReference type="Pfam" id="PF06485">
    <property type="entry name" value="Tab2-like_N"/>
    <property type="match status" value="1"/>
</dbReference>
<evidence type="ECO:0000259" key="2">
    <source>
        <dbReference type="Pfam" id="PF20429"/>
    </source>
</evidence>
<evidence type="ECO:0000313" key="3">
    <source>
        <dbReference type="EMBL" id="KAK9865058.1"/>
    </source>
</evidence>
<gene>
    <name evidence="3" type="ORF">WJX84_004750</name>
</gene>
<keyword evidence="4" id="KW-1185">Reference proteome</keyword>
<comment type="caution">
    <text evidence="3">The sequence shown here is derived from an EMBL/GenBank/DDBJ whole genome shotgun (WGS) entry which is preliminary data.</text>
</comment>
<sequence length="340" mass="38212">MNSFQPWLSVHSMRKACSIVFGTPDMWRQPASRQAKGKATLRHPCHSSIMAYGTSPCGRQVDGVRPILDERGKKRWELLICDEDRKFQYAQYFPNNKINSKELAAGIQQVLAREGAVKPDKCRYFRGQMSTIISRALADLGIEPLPSRRCFALLAWLEERIEKVYKQEPGYQAGQASLFTLDPGAPEDLPDNLRGERWGFVQLPLSDLQSELSLLSRGNMFGATIPLDATACADLPEDTLIPGVVVFSRRADAIAAWLNGYEVCNLVADADRAGLILETGVNRRWRHGRYARSDESTNEAVAWEKVKKEVRGLHFLVIQKDEEADLSGIWLLQDKPLPSI</sequence>
<dbReference type="InterPro" id="IPR046761">
    <property type="entry name" value="Tab2-like_C"/>
</dbReference>
<dbReference type="PANTHER" id="PTHR34556">
    <property type="match status" value="1"/>
</dbReference>
<dbReference type="Proteomes" id="UP001485043">
    <property type="component" value="Unassembled WGS sequence"/>
</dbReference>
<evidence type="ECO:0000259" key="1">
    <source>
        <dbReference type="Pfam" id="PF06485"/>
    </source>
</evidence>